<feature type="compositionally biased region" description="Low complexity" evidence="1">
    <location>
        <begin position="301"/>
        <end position="317"/>
    </location>
</feature>
<dbReference type="Gene3D" id="1.10.472.10">
    <property type="entry name" value="Cyclin-like"/>
    <property type="match status" value="1"/>
</dbReference>
<dbReference type="InterPro" id="IPR012388">
    <property type="entry name" value="CABLES1/2"/>
</dbReference>
<dbReference type="PANTHER" id="PTHR22896:SF0">
    <property type="entry name" value="CYCLIN N-TERMINAL DOMAIN-CONTAINING PROTEIN"/>
    <property type="match status" value="1"/>
</dbReference>
<evidence type="ECO:0000313" key="4">
    <source>
        <dbReference type="Proteomes" id="UP000266861"/>
    </source>
</evidence>
<feature type="compositionally biased region" description="Low complexity" evidence="1">
    <location>
        <begin position="99"/>
        <end position="119"/>
    </location>
</feature>
<evidence type="ECO:0000256" key="1">
    <source>
        <dbReference type="SAM" id="MobiDB-lite"/>
    </source>
</evidence>
<dbReference type="GO" id="GO:0051726">
    <property type="term" value="P:regulation of cell cycle"/>
    <property type="evidence" value="ECO:0007669"/>
    <property type="project" value="InterPro"/>
</dbReference>
<dbReference type="OrthoDB" id="5353095at2759"/>
<comment type="caution">
    <text evidence="3">The sequence shown here is derived from an EMBL/GenBank/DDBJ whole genome shotgun (WGS) entry which is preliminary data.</text>
</comment>
<dbReference type="AlphaFoldDB" id="A0A397J566"/>
<dbReference type="SUPFAM" id="SSF47954">
    <property type="entry name" value="Cyclin-like"/>
    <property type="match status" value="1"/>
</dbReference>
<feature type="region of interest" description="Disordered" evidence="1">
    <location>
        <begin position="298"/>
        <end position="393"/>
    </location>
</feature>
<proteinExistence type="predicted"/>
<feature type="compositionally biased region" description="Low complexity" evidence="1">
    <location>
        <begin position="326"/>
        <end position="347"/>
    </location>
</feature>
<dbReference type="CDD" id="cd20556">
    <property type="entry name" value="CYCLIN_CABLES"/>
    <property type="match status" value="1"/>
</dbReference>
<dbReference type="InterPro" id="IPR006671">
    <property type="entry name" value="Cyclin_N"/>
</dbReference>
<gene>
    <name evidence="3" type="ORF">Glove_123g39</name>
</gene>
<feature type="compositionally biased region" description="Polar residues" evidence="1">
    <location>
        <begin position="348"/>
        <end position="357"/>
    </location>
</feature>
<dbReference type="Proteomes" id="UP000266861">
    <property type="component" value="Unassembled WGS sequence"/>
</dbReference>
<feature type="region of interest" description="Disordered" evidence="1">
    <location>
        <begin position="29"/>
        <end position="126"/>
    </location>
</feature>
<protein>
    <recommendedName>
        <fullName evidence="2">Cyclin N-terminal domain-containing protein</fullName>
    </recommendedName>
</protein>
<dbReference type="InterPro" id="IPR036915">
    <property type="entry name" value="Cyclin-like_sf"/>
</dbReference>
<accession>A0A397J566</accession>
<feature type="compositionally biased region" description="Polar residues" evidence="1">
    <location>
        <begin position="29"/>
        <end position="38"/>
    </location>
</feature>
<sequence length="691" mass="78026">MTRTSPRRIPRRRDSSRQAAFTFLSNISLGTESSFPPGTTTTTTTTNNTQRATAIPSHTDPSPYNSSDDKLISGNFTNLSNDQDLHDSFRGNGKPKLQINTNNINLNNNNKDNEGNNNDNKNHYHKDINNNNNINDNHNDKTSPIYFDADFNTSSNTKFDNDIYKTENSTINDLSDISDNRNLRMRRLISYNLRENHSNNSDNNNSDIDNNNAPTSIVTKINCKPSELKLTHLPSAYELSKENMIIMTAGPLTSSPMKENMVIPLGTGVSEGSLTEIEEIDEEIDNYHLKVNDSPNIGYFNNNHNNNSNNNNNNNNYNRRRRRRSSVSTLKSETSSSSANSMTTPVSPQANSANDETSPSRRKPYQSRSKSSNSVVSINNNNQSNNGGRKLSNSLFSSSSAPLGIFSILGYNDKKSRQRNRRDQSKQSGDTESERRKKAESYAHLLTPSNSLGSLEIIVKVTDYYDPTYLDDPKLKTEKQSTVDSQDLKGGSKHRTVLSLSGFMGSLMHHNTRPSDLKRESNAIFRQAHPEVDPSLTLSQIRKIKAKLLTASRYEDLDLELSTVAKAYAYFEKLTLKGSVTKYNRRLIGATCLLLASKVNEPMGMSYSPLLESLHKHLELTTKEITEQEFSVFSSLDFELYLPPSEFMPHFDRIFNMLGNNAQDYLGDNHFYEFNNNSYNTMNTMIIRRYE</sequence>
<evidence type="ECO:0000259" key="2">
    <source>
        <dbReference type="Pfam" id="PF00134"/>
    </source>
</evidence>
<feature type="compositionally biased region" description="Low complexity" evidence="1">
    <location>
        <begin position="366"/>
        <end position="393"/>
    </location>
</feature>
<dbReference type="STRING" id="1348612.A0A397J566"/>
<reference evidence="3 4" key="1">
    <citation type="submission" date="2018-08" db="EMBL/GenBank/DDBJ databases">
        <title>Genome and evolution of the arbuscular mycorrhizal fungus Diversispora epigaea (formerly Glomus versiforme) and its bacterial endosymbionts.</title>
        <authorList>
            <person name="Sun X."/>
            <person name="Fei Z."/>
            <person name="Harrison M."/>
        </authorList>
    </citation>
    <scope>NUCLEOTIDE SEQUENCE [LARGE SCALE GENOMIC DNA]</scope>
    <source>
        <strain evidence="3 4">IT104</strain>
    </source>
</reference>
<feature type="compositionally biased region" description="Basic and acidic residues" evidence="1">
    <location>
        <begin position="432"/>
        <end position="441"/>
    </location>
</feature>
<feature type="compositionally biased region" description="Low complexity" evidence="1">
    <location>
        <begin position="39"/>
        <end position="49"/>
    </location>
</feature>
<dbReference type="PANTHER" id="PTHR22896">
    <property type="entry name" value="CDK5 AND ABL1 ENZYME SUBSTRATE 1"/>
    <property type="match status" value="1"/>
</dbReference>
<feature type="domain" description="Cyclin N-terminal" evidence="2">
    <location>
        <begin position="524"/>
        <end position="640"/>
    </location>
</feature>
<name>A0A397J566_9GLOM</name>
<dbReference type="EMBL" id="PQFF01000115">
    <property type="protein sequence ID" value="RHZ81166.1"/>
    <property type="molecule type" value="Genomic_DNA"/>
</dbReference>
<evidence type="ECO:0000313" key="3">
    <source>
        <dbReference type="EMBL" id="RHZ81166.1"/>
    </source>
</evidence>
<feature type="region of interest" description="Disordered" evidence="1">
    <location>
        <begin position="412"/>
        <end position="442"/>
    </location>
</feature>
<keyword evidence="4" id="KW-1185">Reference proteome</keyword>
<dbReference type="Pfam" id="PF00134">
    <property type="entry name" value="Cyclin_N"/>
    <property type="match status" value="1"/>
</dbReference>
<organism evidence="3 4">
    <name type="scientific">Diversispora epigaea</name>
    <dbReference type="NCBI Taxonomy" id="1348612"/>
    <lineage>
        <taxon>Eukaryota</taxon>
        <taxon>Fungi</taxon>
        <taxon>Fungi incertae sedis</taxon>
        <taxon>Mucoromycota</taxon>
        <taxon>Glomeromycotina</taxon>
        <taxon>Glomeromycetes</taxon>
        <taxon>Diversisporales</taxon>
        <taxon>Diversisporaceae</taxon>
        <taxon>Diversispora</taxon>
    </lineage>
</organism>